<dbReference type="InterPro" id="IPR019452">
    <property type="entry name" value="VPS39/TGF_beta_rcpt-assoc_1"/>
</dbReference>
<dbReference type="InParanoid" id="A9URH4"/>
<name>A9URH4_MONBE</name>
<evidence type="ECO:0000256" key="3">
    <source>
        <dbReference type="ARBA" id="ARBA00038201"/>
    </source>
</evidence>
<evidence type="ECO:0000313" key="5">
    <source>
        <dbReference type="EMBL" id="EDQ91924.1"/>
    </source>
</evidence>
<dbReference type="Proteomes" id="UP000001357">
    <property type="component" value="Unassembled WGS sequence"/>
</dbReference>
<organism evidence="5 6">
    <name type="scientific">Monosiga brevicollis</name>
    <name type="common">Choanoflagellate</name>
    <dbReference type="NCBI Taxonomy" id="81824"/>
    <lineage>
        <taxon>Eukaryota</taxon>
        <taxon>Choanoflagellata</taxon>
        <taxon>Craspedida</taxon>
        <taxon>Salpingoecidae</taxon>
        <taxon>Monosiga</taxon>
    </lineage>
</organism>
<protein>
    <recommendedName>
        <fullName evidence="4">CNH domain-containing protein</fullName>
    </recommendedName>
</protein>
<dbReference type="eggNOG" id="KOG2063">
    <property type="taxonomic scope" value="Eukaryota"/>
</dbReference>
<dbReference type="InterPro" id="IPR032914">
    <property type="entry name" value="Vam6/VPS39/TRAP1"/>
</dbReference>
<dbReference type="Pfam" id="PF10366">
    <property type="entry name" value="Vps39_1"/>
    <property type="match status" value="1"/>
</dbReference>
<dbReference type="Pfam" id="PF00780">
    <property type="entry name" value="CNH"/>
    <property type="match status" value="1"/>
</dbReference>
<dbReference type="GO" id="GO:0016020">
    <property type="term" value="C:membrane"/>
    <property type="evidence" value="ECO:0000318"/>
    <property type="project" value="GO_Central"/>
</dbReference>
<comment type="similarity">
    <text evidence="3">Belongs to the VAM6/VPS39 family.</text>
</comment>
<dbReference type="GO" id="GO:0005737">
    <property type="term" value="C:cytoplasm"/>
    <property type="evidence" value="ECO:0000318"/>
    <property type="project" value="GO_Central"/>
</dbReference>
<dbReference type="GO" id="GO:0034058">
    <property type="term" value="P:endosomal vesicle fusion"/>
    <property type="evidence" value="ECO:0000318"/>
    <property type="project" value="GO_Central"/>
</dbReference>
<dbReference type="Pfam" id="PF10367">
    <property type="entry name" value="zf-Vps39_C"/>
    <property type="match status" value="1"/>
</dbReference>
<dbReference type="AlphaFoldDB" id="A9URH4"/>
<dbReference type="GO" id="GO:0012505">
    <property type="term" value="C:endomembrane system"/>
    <property type="evidence" value="ECO:0007669"/>
    <property type="project" value="UniProtKB-SubCell"/>
</dbReference>
<sequence>MAKSSSGHLAFEANEFIKLHHTNFELTAFDSYDDKLVFGTSNNKLVIYTIENYPVPYGEQPNCKMLAPVTIEAHAGTSSSPIRQVKAIKEMNLLLVLVDTTLVCFELATRRFKSSLSGYKGITAFAASLQVKNDPSADTHHRSTAQLPPRERMLVKIAAIRKKTILYIKVKDHELTMRKEFAVPDVPAMVEWCDRDIILSFRKEREYVIMRLDEENMGRTQVLQNVTTSPEPLVVPLPDHEYIIGVEEQGTINTIFRKFQGQSQPHKFGIEWKQMPKTADVYEPFLVGISSQGFHVKPFEGQLHTSNIQTIKFTDEPRFMTVDKHVFVALPHSCVMMAMVPLDIQVENLCLSENWPLAEQLAHVFLKKHGESERQQMQLRLTLNALPLMNVSQDAKSTRLADIQQKYGYTLFREKKFDAGLEKLKRLPNGIKLALKLCYWMVQDQQRPAQDLHLSDKEKEAAMVALADFLTDVRQRRINNKQDFELSEEQKELDLQVADTMLLQCYLEVPSKRALTKAFMRIPNNHCDLEKSRQLLEQHGMTEELITLYKTREMHDQSLKLIHAKTKSDEVARVTEVAAYLMEVACKDIDVILKYLPDVLKSDPELAMEIILTPDRDDVEHSVPHLKICKALQSTVAQLPARAAGPVTADKDAITIQNFVILYLRSVIDDFKDKTPELSTQLALAYLDFIIPELKAYRKQCKQDRREPADLGMEPGSLGAYRQQLYQMLKTNKLYEAGTVIQRIKSNVEDSKLLQIELAVLFGRIGRHQEALEILVYQERDYRAAEDHCVHVYAPEGPSRQVFMMLLKLYLEPPAETPEALKTTYREESLKILAVHATKVDAREAIDLLSLQTRLCDIGDFLRSIWKERSTTRKRTELARNLAKTENLQTQERLLRYHNRNVRIAELTPCATCHKPLGNRPFGVYPCGRLAHLNAQCKPDLCPQHAQECRLDLD</sequence>
<dbReference type="FunCoup" id="A9URH4">
    <property type="interactions" value="1273"/>
</dbReference>
<evidence type="ECO:0000256" key="2">
    <source>
        <dbReference type="ARBA" id="ARBA00023136"/>
    </source>
</evidence>
<keyword evidence="2" id="KW-0472">Membrane</keyword>
<dbReference type="STRING" id="81824.A9URH4"/>
<dbReference type="OMA" id="RIDSHEA"/>
<dbReference type="InterPro" id="IPR019453">
    <property type="entry name" value="VPS39/TGFA1_Znf"/>
</dbReference>
<feature type="domain" description="CNH" evidence="4">
    <location>
        <begin position="23"/>
        <end position="326"/>
    </location>
</feature>
<dbReference type="KEGG" id="mbr:MONBRDRAFT_31360"/>
<evidence type="ECO:0000259" key="4">
    <source>
        <dbReference type="PROSITE" id="PS50219"/>
    </source>
</evidence>
<comment type="subcellular location">
    <subcellularLocation>
        <location evidence="1">Endomembrane system</location>
        <topology evidence="1">Peripheral membrane protein</topology>
    </subcellularLocation>
</comment>
<dbReference type="PANTHER" id="PTHR12894:SF49">
    <property type="entry name" value="VAM6_VPS39-LIKE PROTEIN"/>
    <property type="match status" value="1"/>
</dbReference>
<dbReference type="GO" id="GO:0006914">
    <property type="term" value="P:autophagy"/>
    <property type="evidence" value="ECO:0000318"/>
    <property type="project" value="GO_Central"/>
</dbReference>
<evidence type="ECO:0000256" key="1">
    <source>
        <dbReference type="ARBA" id="ARBA00004184"/>
    </source>
</evidence>
<evidence type="ECO:0000313" key="6">
    <source>
        <dbReference type="Proteomes" id="UP000001357"/>
    </source>
</evidence>
<dbReference type="RefSeq" id="XP_001743210.1">
    <property type="nucleotide sequence ID" value="XM_001743158.1"/>
</dbReference>
<proteinExistence type="inferred from homology"/>
<gene>
    <name evidence="5" type="ORF">MONBRDRAFT_31360</name>
</gene>
<dbReference type="GeneID" id="5888512"/>
<accession>A9URH4</accession>
<dbReference type="InterPro" id="IPR001180">
    <property type="entry name" value="CNH_dom"/>
</dbReference>
<dbReference type="EMBL" id="CH991544">
    <property type="protein sequence ID" value="EDQ91924.1"/>
    <property type="molecule type" value="Genomic_DNA"/>
</dbReference>
<keyword evidence="6" id="KW-1185">Reference proteome</keyword>
<reference evidence="5 6" key="1">
    <citation type="journal article" date="2008" name="Nature">
        <title>The genome of the choanoflagellate Monosiga brevicollis and the origin of metazoans.</title>
        <authorList>
            <consortium name="JGI Sequencing"/>
            <person name="King N."/>
            <person name="Westbrook M.J."/>
            <person name="Young S.L."/>
            <person name="Kuo A."/>
            <person name="Abedin M."/>
            <person name="Chapman J."/>
            <person name="Fairclough S."/>
            <person name="Hellsten U."/>
            <person name="Isogai Y."/>
            <person name="Letunic I."/>
            <person name="Marr M."/>
            <person name="Pincus D."/>
            <person name="Putnam N."/>
            <person name="Rokas A."/>
            <person name="Wright K.J."/>
            <person name="Zuzow R."/>
            <person name="Dirks W."/>
            <person name="Good M."/>
            <person name="Goodstein D."/>
            <person name="Lemons D."/>
            <person name="Li W."/>
            <person name="Lyons J.B."/>
            <person name="Morris A."/>
            <person name="Nichols S."/>
            <person name="Richter D.J."/>
            <person name="Salamov A."/>
            <person name="Bork P."/>
            <person name="Lim W.A."/>
            <person name="Manning G."/>
            <person name="Miller W.T."/>
            <person name="McGinnis W."/>
            <person name="Shapiro H."/>
            <person name="Tjian R."/>
            <person name="Grigoriev I.V."/>
            <person name="Rokhsar D."/>
        </authorList>
    </citation>
    <scope>NUCLEOTIDE SEQUENCE [LARGE SCALE GENOMIC DNA]</scope>
    <source>
        <strain evidence="6">MX1 / ATCC 50154</strain>
    </source>
</reference>
<dbReference type="PANTHER" id="PTHR12894">
    <property type="entry name" value="CNH DOMAIN CONTAINING"/>
    <property type="match status" value="1"/>
</dbReference>
<dbReference type="PROSITE" id="PS50219">
    <property type="entry name" value="CNH"/>
    <property type="match status" value="1"/>
</dbReference>